<keyword evidence="1" id="KW-0812">Transmembrane</keyword>
<dbReference type="OrthoDB" id="8537043at2"/>
<dbReference type="Proteomes" id="UP000305881">
    <property type="component" value="Chromosome"/>
</dbReference>
<keyword evidence="1" id="KW-0472">Membrane</keyword>
<dbReference type="KEGG" id="mbur:EQU24_20065"/>
<accession>A0A4P9US66</accession>
<organism evidence="2 3">
    <name type="scientific">Methylotuvimicrobium buryatense</name>
    <name type="common">Methylomicrobium buryatense</name>
    <dbReference type="NCBI Taxonomy" id="95641"/>
    <lineage>
        <taxon>Bacteria</taxon>
        <taxon>Pseudomonadati</taxon>
        <taxon>Pseudomonadota</taxon>
        <taxon>Gammaproteobacteria</taxon>
        <taxon>Methylococcales</taxon>
        <taxon>Methylococcaceae</taxon>
        <taxon>Methylotuvimicrobium</taxon>
    </lineage>
</organism>
<feature type="transmembrane region" description="Helical" evidence="1">
    <location>
        <begin position="78"/>
        <end position="96"/>
    </location>
</feature>
<keyword evidence="3" id="KW-1185">Reference proteome</keyword>
<evidence type="ECO:0000256" key="1">
    <source>
        <dbReference type="SAM" id="Phobius"/>
    </source>
</evidence>
<dbReference type="RefSeq" id="WP_138767240.1">
    <property type="nucleotide sequence ID" value="NZ_CP035467.1"/>
</dbReference>
<keyword evidence="1" id="KW-1133">Transmembrane helix</keyword>
<evidence type="ECO:0008006" key="4">
    <source>
        <dbReference type="Google" id="ProtNLM"/>
    </source>
</evidence>
<dbReference type="STRING" id="675511.GCA_000341735_03425"/>
<proteinExistence type="predicted"/>
<reference evidence="3" key="1">
    <citation type="journal article" date="2019" name="J. Bacteriol.">
        <title>A Mutagenic Screen Identifies a TonB-Dependent Receptor Required for the Lanthanide Metal Switch in the Type I Methanotroph 'Methylotuvimicrobium buryatense' 5GB1C.</title>
        <authorList>
            <person name="Groom J.D."/>
            <person name="Ford S.M."/>
            <person name="Pesesky M.W."/>
            <person name="Lidstrom M.E."/>
        </authorList>
    </citation>
    <scope>NUCLEOTIDE SEQUENCE [LARGE SCALE GENOMIC DNA]</scope>
    <source>
        <strain evidence="3">5GB1C</strain>
    </source>
</reference>
<feature type="transmembrane region" description="Helical" evidence="1">
    <location>
        <begin position="153"/>
        <end position="175"/>
    </location>
</feature>
<evidence type="ECO:0000313" key="2">
    <source>
        <dbReference type="EMBL" id="QCW84267.1"/>
    </source>
</evidence>
<evidence type="ECO:0000313" key="3">
    <source>
        <dbReference type="Proteomes" id="UP000305881"/>
    </source>
</evidence>
<dbReference type="AlphaFoldDB" id="A0A4P9US66"/>
<protein>
    <recommendedName>
        <fullName evidence="4">Intracellular septation protein A</fullName>
    </recommendedName>
</protein>
<feature type="transmembrane region" description="Helical" evidence="1">
    <location>
        <begin position="55"/>
        <end position="72"/>
    </location>
</feature>
<sequence length="209" mass="23707">MTALIKSIIATGLFLSYPYLVYRGIESGMVWLAPAIFSGIYLMRALAAPSLRVKIYKGLFALALLLGAYYLQTVTAKILPVLIQLMLMGVFGRTLLKDKGPPFIESFVRLEFPEIPPEILVYCRQLTLLWTGFFAFNAAMCTVLAIWGNDFWWTLYNGALIYAMIGALMIGEYIYRHFRFPGLGIPDPRSTIKTMIVNGRRIWMDVQAR</sequence>
<name>A0A4P9US66_METBY</name>
<dbReference type="EMBL" id="CP035467">
    <property type="protein sequence ID" value="QCW84267.1"/>
    <property type="molecule type" value="Genomic_DNA"/>
</dbReference>
<feature type="transmembrane region" description="Helical" evidence="1">
    <location>
        <begin position="20"/>
        <end position="43"/>
    </location>
</feature>
<feature type="transmembrane region" description="Helical" evidence="1">
    <location>
        <begin position="128"/>
        <end position="147"/>
    </location>
</feature>
<gene>
    <name evidence="2" type="ORF">EQU24_20065</name>
</gene>